<feature type="signal peptide" evidence="6">
    <location>
        <begin position="1"/>
        <end position="20"/>
    </location>
</feature>
<name>A0ABP9FMD3_9SPHI</name>
<evidence type="ECO:0000256" key="2">
    <source>
        <dbReference type="ARBA" id="ARBA00011245"/>
    </source>
</evidence>
<dbReference type="Gene3D" id="2.60.40.1180">
    <property type="entry name" value="Golgi alpha-mannosidase II"/>
    <property type="match status" value="1"/>
</dbReference>
<dbReference type="InterPro" id="IPR013780">
    <property type="entry name" value="Glyco_hydro_b"/>
</dbReference>
<dbReference type="Pfam" id="PF14508">
    <property type="entry name" value="GH97_N"/>
    <property type="match status" value="1"/>
</dbReference>
<feature type="domain" description="Glycosyl-hydrolase 97 catalytic" evidence="7">
    <location>
        <begin position="299"/>
        <end position="451"/>
    </location>
</feature>
<sequence>MKKQILLTTLLLSAGVRLMAQTIDLTSPDNKIKLTVDLKDRINYSVSVNGDALLSNSYLQLDLGKQKLGEKPRLIKKAVTAVNTVLHPVVSLKNSSVPNNYNQLRLDLKGDYSVEFRAYNDGVAYRFITNKKDSIAINNEDVHLNFADNVEASYLETGGFKTSYEIVYQRKPLADVNKGRMSVLPILFDNKKYKVLLSEADLYDYPCLFVKSTGDKSVDAIFPKAPLAFGPDGDRSLEIKKEAPYIAKTAGKRNFPWRFVVITDQDKELVENQMVARLSTQNQLKDTKWIKPGQVTWEWWHNAYVYGVDFKSGYNQDTYKYYIDFASKYGIPYIIMDEGWAKTTENPFEPNPTINLHELIDYGKKKNVKIILWFTWLSVENHFDIFETLKKWGIAGMKIDFMDRSDQWMVNYYTRVAKEAAKHQILVDFHGAFKPAGLEYAYPNVLSYEGVIGMEQNIGGGWATPDNNLYLPFLRNAVGPMDYTPGAMRSAHKKDYKPTWVNTMSIGTRAHQLAMYVVFESGLQMLADNPYNYYREPEAIKFITSVPVTWDETRVLDASLGEYVVTARRKGGNWFIGAMGNSKPHELTINTSFLKPGVTYNITLIKDGINADFQAMDFKQVTKTIKAGEAIDIKMEADGGWVARIEPAN</sequence>
<keyword evidence="4" id="KW-0106">Calcium</keyword>
<evidence type="ECO:0000256" key="4">
    <source>
        <dbReference type="ARBA" id="ARBA00022837"/>
    </source>
</evidence>
<comment type="cofactor">
    <cofactor evidence="1">
        <name>Ca(2+)</name>
        <dbReference type="ChEBI" id="CHEBI:29108"/>
    </cofactor>
</comment>
<dbReference type="GO" id="GO:0016787">
    <property type="term" value="F:hydrolase activity"/>
    <property type="evidence" value="ECO:0007669"/>
    <property type="project" value="UniProtKB-KW"/>
</dbReference>
<dbReference type="Proteomes" id="UP001501436">
    <property type="component" value="Unassembled WGS sequence"/>
</dbReference>
<dbReference type="InterPro" id="IPR029486">
    <property type="entry name" value="GH97_N"/>
</dbReference>
<keyword evidence="11" id="KW-1185">Reference proteome</keyword>
<evidence type="ECO:0000259" key="8">
    <source>
        <dbReference type="Pfam" id="PF14508"/>
    </source>
</evidence>
<dbReference type="InterPro" id="IPR013785">
    <property type="entry name" value="Aldolase_TIM"/>
</dbReference>
<evidence type="ECO:0000259" key="7">
    <source>
        <dbReference type="Pfam" id="PF10566"/>
    </source>
</evidence>
<evidence type="ECO:0000256" key="1">
    <source>
        <dbReference type="ARBA" id="ARBA00001913"/>
    </source>
</evidence>
<accession>A0ABP9FMD3</accession>
<dbReference type="Pfam" id="PF10566">
    <property type="entry name" value="Glyco_hydro_97"/>
    <property type="match status" value="1"/>
</dbReference>
<dbReference type="InterPro" id="IPR019563">
    <property type="entry name" value="GH97_catalytic"/>
</dbReference>
<protein>
    <submittedName>
        <fullName evidence="10">Glycoside hydrolase family 97 protein</fullName>
    </submittedName>
</protein>
<evidence type="ECO:0000256" key="3">
    <source>
        <dbReference type="ARBA" id="ARBA00022801"/>
    </source>
</evidence>
<evidence type="ECO:0000259" key="9">
    <source>
        <dbReference type="Pfam" id="PF14509"/>
    </source>
</evidence>
<dbReference type="Gene3D" id="2.70.98.10">
    <property type="match status" value="1"/>
</dbReference>
<evidence type="ECO:0000313" key="10">
    <source>
        <dbReference type="EMBL" id="GAA4908928.1"/>
    </source>
</evidence>
<dbReference type="InterPro" id="IPR052720">
    <property type="entry name" value="Glycosyl_hydrolase_97"/>
</dbReference>
<proteinExistence type="predicted"/>
<evidence type="ECO:0000313" key="11">
    <source>
        <dbReference type="Proteomes" id="UP001501436"/>
    </source>
</evidence>
<dbReference type="Pfam" id="PF14509">
    <property type="entry name" value="GH97_C"/>
    <property type="match status" value="1"/>
</dbReference>
<keyword evidence="5" id="KW-0326">Glycosidase</keyword>
<comment type="subunit">
    <text evidence="2">Monomer.</text>
</comment>
<feature type="domain" description="Glycosyl-hydrolase 97 C-terminal oligomerisation" evidence="9">
    <location>
        <begin position="549"/>
        <end position="645"/>
    </location>
</feature>
<organism evidence="10 11">
    <name type="scientific">Mucilaginibacter defluvii</name>
    <dbReference type="NCBI Taxonomy" id="1196019"/>
    <lineage>
        <taxon>Bacteria</taxon>
        <taxon>Pseudomonadati</taxon>
        <taxon>Bacteroidota</taxon>
        <taxon>Sphingobacteriia</taxon>
        <taxon>Sphingobacteriales</taxon>
        <taxon>Sphingobacteriaceae</taxon>
        <taxon>Mucilaginibacter</taxon>
    </lineage>
</organism>
<keyword evidence="3 10" id="KW-0378">Hydrolase</keyword>
<dbReference type="Gene3D" id="3.20.20.70">
    <property type="entry name" value="Aldolase class I"/>
    <property type="match status" value="1"/>
</dbReference>
<comment type="caution">
    <text evidence="10">The sequence shown here is derived from an EMBL/GenBank/DDBJ whole genome shotgun (WGS) entry which is preliminary data.</text>
</comment>
<dbReference type="InterPro" id="IPR017853">
    <property type="entry name" value="GH"/>
</dbReference>
<dbReference type="RefSeq" id="WP_345329832.1">
    <property type="nucleotide sequence ID" value="NZ_BAABJI010000001.1"/>
</dbReference>
<evidence type="ECO:0000256" key="6">
    <source>
        <dbReference type="SAM" id="SignalP"/>
    </source>
</evidence>
<keyword evidence="6" id="KW-0732">Signal</keyword>
<dbReference type="PANTHER" id="PTHR35803:SF2">
    <property type="entry name" value="RETAINING ALPHA-GALACTOSIDASE"/>
    <property type="match status" value="1"/>
</dbReference>
<dbReference type="PANTHER" id="PTHR35803">
    <property type="entry name" value="GLUCAN 1,4-ALPHA-GLUCOSIDASE SUSB-RELATED"/>
    <property type="match status" value="1"/>
</dbReference>
<dbReference type="SUPFAM" id="SSF51445">
    <property type="entry name" value="(Trans)glycosidases"/>
    <property type="match status" value="1"/>
</dbReference>
<gene>
    <name evidence="10" type="ORF">GCM10023313_09910</name>
</gene>
<dbReference type="InterPro" id="IPR014718">
    <property type="entry name" value="GH-type_carb-bd"/>
</dbReference>
<feature type="domain" description="Glycosyl-hydrolase 97 N-terminal" evidence="8">
    <location>
        <begin position="25"/>
        <end position="279"/>
    </location>
</feature>
<reference evidence="11" key="1">
    <citation type="journal article" date="2019" name="Int. J. Syst. Evol. Microbiol.">
        <title>The Global Catalogue of Microorganisms (GCM) 10K type strain sequencing project: providing services to taxonomists for standard genome sequencing and annotation.</title>
        <authorList>
            <consortium name="The Broad Institute Genomics Platform"/>
            <consortium name="The Broad Institute Genome Sequencing Center for Infectious Disease"/>
            <person name="Wu L."/>
            <person name="Ma J."/>
        </authorList>
    </citation>
    <scope>NUCLEOTIDE SEQUENCE [LARGE SCALE GENOMIC DNA]</scope>
    <source>
        <strain evidence="11">JCM 18283</strain>
    </source>
</reference>
<feature type="chain" id="PRO_5046966120" evidence="6">
    <location>
        <begin position="21"/>
        <end position="649"/>
    </location>
</feature>
<dbReference type="InterPro" id="IPR029483">
    <property type="entry name" value="GH97_C"/>
</dbReference>
<dbReference type="EMBL" id="BAABJI010000001">
    <property type="protein sequence ID" value="GAA4908928.1"/>
    <property type="molecule type" value="Genomic_DNA"/>
</dbReference>
<evidence type="ECO:0000256" key="5">
    <source>
        <dbReference type="ARBA" id="ARBA00023295"/>
    </source>
</evidence>